<evidence type="ECO:0000259" key="4">
    <source>
        <dbReference type="PROSITE" id="PS50132"/>
    </source>
</evidence>
<dbReference type="SUPFAM" id="SSF48097">
    <property type="entry name" value="Regulator of G-protein signaling, RGS"/>
    <property type="match status" value="1"/>
</dbReference>
<dbReference type="GO" id="GO:0005769">
    <property type="term" value="C:early endosome"/>
    <property type="evidence" value="ECO:0007669"/>
    <property type="project" value="TreeGrafter"/>
</dbReference>
<comment type="similarity">
    <text evidence="1">Belongs to the sorting nexin family.</text>
</comment>
<feature type="domain" description="RGS" evidence="4">
    <location>
        <begin position="552"/>
        <end position="675"/>
    </location>
</feature>
<feature type="domain" description="PX" evidence="5">
    <location>
        <begin position="838"/>
        <end position="955"/>
    </location>
</feature>
<dbReference type="InterPro" id="IPR013937">
    <property type="entry name" value="Sorting_nexin_C"/>
</dbReference>
<dbReference type="Gene3D" id="3.30.1520.10">
    <property type="entry name" value="Phox-like domain"/>
    <property type="match status" value="1"/>
</dbReference>
<evidence type="ECO:0000256" key="2">
    <source>
        <dbReference type="SAM" id="MobiDB-lite"/>
    </source>
</evidence>
<gene>
    <name evidence="7" type="primary">Snx13</name>
    <name evidence="7" type="ORF">Bhyg_15515</name>
</gene>
<protein>
    <submittedName>
        <fullName evidence="7">Sorting nexin-13</fullName>
    </submittedName>
</protein>
<feature type="compositionally biased region" description="Polar residues" evidence="2">
    <location>
        <begin position="128"/>
        <end position="141"/>
    </location>
</feature>
<feature type="region of interest" description="Disordered" evidence="2">
    <location>
        <begin position="123"/>
        <end position="142"/>
    </location>
</feature>
<reference evidence="7" key="1">
    <citation type="submission" date="2022-07" db="EMBL/GenBank/DDBJ databases">
        <authorList>
            <person name="Trinca V."/>
            <person name="Uliana J.V.C."/>
            <person name="Torres T.T."/>
            <person name="Ward R.J."/>
            <person name="Monesi N."/>
        </authorList>
    </citation>
    <scope>NUCLEOTIDE SEQUENCE</scope>
    <source>
        <strain evidence="7">HSMRA1968</strain>
        <tissue evidence="7">Whole embryos</tissue>
    </source>
</reference>
<dbReference type="GO" id="GO:0035091">
    <property type="term" value="F:phosphatidylinositol binding"/>
    <property type="evidence" value="ECO:0007669"/>
    <property type="project" value="InterPro"/>
</dbReference>
<dbReference type="SMART" id="SM00313">
    <property type="entry name" value="PXA"/>
    <property type="match status" value="1"/>
</dbReference>
<comment type="caution">
    <text evidence="7">The sequence shown here is derived from an EMBL/GenBank/DDBJ whole genome shotgun (WGS) entry which is preliminary data.</text>
</comment>
<dbReference type="PROSITE" id="PS51207">
    <property type="entry name" value="PXA"/>
    <property type="match status" value="1"/>
</dbReference>
<dbReference type="Proteomes" id="UP001151699">
    <property type="component" value="Unassembled WGS sequence"/>
</dbReference>
<feature type="region of interest" description="Disordered" evidence="2">
    <location>
        <begin position="320"/>
        <end position="349"/>
    </location>
</feature>
<dbReference type="InterPro" id="IPR044926">
    <property type="entry name" value="RGS_subdomain_2"/>
</dbReference>
<dbReference type="PROSITE" id="PS50195">
    <property type="entry name" value="PX"/>
    <property type="match status" value="1"/>
</dbReference>
<dbReference type="InterPro" id="IPR003114">
    <property type="entry name" value="Phox_assoc"/>
</dbReference>
<feature type="compositionally biased region" description="Basic and acidic residues" evidence="2">
    <location>
        <begin position="807"/>
        <end position="818"/>
    </location>
</feature>
<feature type="domain" description="PXA" evidence="6">
    <location>
        <begin position="237"/>
        <end position="472"/>
    </location>
</feature>
<feature type="compositionally biased region" description="Polar residues" evidence="2">
    <location>
        <begin position="708"/>
        <end position="724"/>
    </location>
</feature>
<dbReference type="InterPro" id="IPR036871">
    <property type="entry name" value="PX_dom_sf"/>
</dbReference>
<dbReference type="SMART" id="SM00315">
    <property type="entry name" value="RGS"/>
    <property type="match status" value="1"/>
</dbReference>
<sequence>MELKYISYSGVVLCLLINIFGLFWFCVIVLSLIGFLLGIVSIVYLQHGSDTDFLHQAAQRNPLDDIKTLGLNLGYDKKTVVLINPNIKIQTESLSNKKSQDNRKKSLIDSGLDLLFKKHSKNVKDGLSPSTATHSHSSKPLASNELKFQQDVVLDSKEQPHHLEKRWKPFDSIKIYKEKVKGHEDHHKGGISIGEDCVYPVVSVPTIVVKQPQFNDSNLLDEHGSPKRKAKVMLSGNKPVDQLLHSIIDNILRDYIDSWFLSLSDNKEFSEFRTRNCIEESVQNICQRIKSVQWVPLITTKLVENLATHSRLYRLASQAVTNSETKDNKSNHSPQRRTTKKEQHRRNKSDTDLNWYMSKSMHKNVANSKFYTDHVDEKSLVDPEVKLLHSFFSICDTYRDECMDDETLEKYLTQITETILYFTLPNADFACLPLRTFLSTLLANVVLKPLLEMLSDPDMINLSIARLCPKEPPVEFLLKLLRCSTDLSELRACRQFITKEMDSKFKDAASSSELGSLKYTQKLIDLRLSYLQNNKPDKSEKDKHTPNLPILSLDELLNKEIALSYYLDYLSILNLQKYVIFYLTAQEWKLTSNRSMLDLQTNKTKTSREEILKMLRDKAQNIFNEYLVHTSSNCLNIDHGLVEALTIKLKEQTLIPEHTWFDSICKFVYEKLKNEEIFLTNFYQSSGYKKLLLELEFCGQNTENIDLESNNTQMDAGSDSNSGDLQYEDDVDDEDVTSTVAYKQSTLENNLIGTAFDLSMVPMFKASAVDGSLLDVAPFKHSRSHSDCTGIPQTVADIRVNPFHSPNDGKDADKKSESKNAMPPCDSEETVDKVDLSSLAKINAQIINTAINCEGQYAVYAIQVSVVEDNQQKCWHIYRRYSRFLELKKMLVKKYPKMSRIPFPAKKAFQNTQRSVLEHRMAVLNEFLKAICSHAEAVAEVFTIMREFVEPDTNDRKISSGTVIRTIETLVNPIKSGMRSIKNMPDTLVGGIAKIFLGRGPMKETSFLDVTPIHLEQSSEYPALTSALNLLDEVFDLQARSQWLRRGIINRLLGAPWVSHTANKKIIQAAKALIDVDKIEFLLSTILNNIWPEGKRSKGQVAREDNTKLRTRMASRIALFALLSDDLKHVLGSETTRHGLLNFFQMLQNRKLNLRLMLVLLNDVLTTLYQTESMIKHVTANQ</sequence>
<dbReference type="Pfam" id="PF00615">
    <property type="entry name" value="RGS"/>
    <property type="match status" value="1"/>
</dbReference>
<feature type="transmembrane region" description="Helical" evidence="3">
    <location>
        <begin position="12"/>
        <end position="45"/>
    </location>
</feature>
<accession>A0A9Q0RV98</accession>
<dbReference type="EMBL" id="WJQU01002123">
    <property type="protein sequence ID" value="KAJ6633282.1"/>
    <property type="molecule type" value="Genomic_DNA"/>
</dbReference>
<dbReference type="OrthoDB" id="5772781at2759"/>
<evidence type="ECO:0000259" key="6">
    <source>
        <dbReference type="PROSITE" id="PS51207"/>
    </source>
</evidence>
<keyword evidence="3" id="KW-1133">Transmembrane helix</keyword>
<dbReference type="Pfam" id="PF02194">
    <property type="entry name" value="PXA"/>
    <property type="match status" value="1"/>
</dbReference>
<dbReference type="SUPFAM" id="SSF64268">
    <property type="entry name" value="PX domain"/>
    <property type="match status" value="1"/>
</dbReference>
<proteinExistence type="inferred from homology"/>
<dbReference type="InterPro" id="IPR016137">
    <property type="entry name" value="RGS"/>
</dbReference>
<evidence type="ECO:0000256" key="1">
    <source>
        <dbReference type="ARBA" id="ARBA00010883"/>
    </source>
</evidence>
<feature type="region of interest" description="Disordered" evidence="2">
    <location>
        <begin position="799"/>
        <end position="829"/>
    </location>
</feature>
<evidence type="ECO:0000313" key="7">
    <source>
        <dbReference type="EMBL" id="KAJ6633282.1"/>
    </source>
</evidence>
<keyword evidence="8" id="KW-1185">Reference proteome</keyword>
<evidence type="ECO:0000259" key="5">
    <source>
        <dbReference type="PROSITE" id="PS50195"/>
    </source>
</evidence>
<dbReference type="InterPro" id="IPR036305">
    <property type="entry name" value="RGS_sf"/>
</dbReference>
<evidence type="ECO:0000256" key="3">
    <source>
        <dbReference type="SAM" id="Phobius"/>
    </source>
</evidence>
<dbReference type="AlphaFoldDB" id="A0A9Q0RV98"/>
<keyword evidence="3" id="KW-0812">Transmembrane</keyword>
<feature type="compositionally biased region" description="Basic residues" evidence="2">
    <location>
        <begin position="334"/>
        <end position="347"/>
    </location>
</feature>
<name>A0A9Q0RV98_9DIPT</name>
<dbReference type="PROSITE" id="PS50132">
    <property type="entry name" value="RGS"/>
    <property type="match status" value="1"/>
</dbReference>
<dbReference type="PANTHER" id="PTHR22775">
    <property type="entry name" value="SORTING NEXIN"/>
    <property type="match status" value="1"/>
</dbReference>
<dbReference type="Gene3D" id="1.10.167.10">
    <property type="entry name" value="Regulator of G-protein Signalling 4, domain 2"/>
    <property type="match status" value="1"/>
</dbReference>
<organism evidence="7 8">
    <name type="scientific">Pseudolycoriella hygida</name>
    <dbReference type="NCBI Taxonomy" id="35572"/>
    <lineage>
        <taxon>Eukaryota</taxon>
        <taxon>Metazoa</taxon>
        <taxon>Ecdysozoa</taxon>
        <taxon>Arthropoda</taxon>
        <taxon>Hexapoda</taxon>
        <taxon>Insecta</taxon>
        <taxon>Pterygota</taxon>
        <taxon>Neoptera</taxon>
        <taxon>Endopterygota</taxon>
        <taxon>Diptera</taxon>
        <taxon>Nematocera</taxon>
        <taxon>Sciaroidea</taxon>
        <taxon>Sciaridae</taxon>
        <taxon>Pseudolycoriella</taxon>
    </lineage>
</organism>
<dbReference type="Pfam" id="PF00787">
    <property type="entry name" value="PX"/>
    <property type="match status" value="1"/>
</dbReference>
<keyword evidence="3" id="KW-0472">Membrane</keyword>
<dbReference type="InterPro" id="IPR001683">
    <property type="entry name" value="PX_dom"/>
</dbReference>
<evidence type="ECO:0000313" key="8">
    <source>
        <dbReference type="Proteomes" id="UP001151699"/>
    </source>
</evidence>
<dbReference type="PANTHER" id="PTHR22775:SF3">
    <property type="entry name" value="SORTING NEXIN-13"/>
    <property type="match status" value="1"/>
</dbReference>
<dbReference type="SMART" id="SM00312">
    <property type="entry name" value="PX"/>
    <property type="match status" value="1"/>
</dbReference>
<dbReference type="Pfam" id="PF08628">
    <property type="entry name" value="Nexin_C"/>
    <property type="match status" value="1"/>
</dbReference>
<feature type="region of interest" description="Disordered" evidence="2">
    <location>
        <begin position="708"/>
        <end position="729"/>
    </location>
</feature>